<dbReference type="AlphaFoldDB" id="A0A0V1IP72"/>
<name>A0A0V1IP72_TRIPS</name>
<reference evidence="1 2" key="1">
    <citation type="submission" date="2015-01" db="EMBL/GenBank/DDBJ databases">
        <title>Evolution of Trichinella species and genotypes.</title>
        <authorList>
            <person name="Korhonen P.K."/>
            <person name="Edoardo P."/>
            <person name="Giuseppe L.R."/>
            <person name="Gasser R.B."/>
        </authorList>
    </citation>
    <scope>NUCLEOTIDE SEQUENCE [LARGE SCALE GENOMIC DNA]</scope>
    <source>
        <strain evidence="1">ISS588</strain>
    </source>
</reference>
<evidence type="ECO:0000313" key="2">
    <source>
        <dbReference type="Proteomes" id="UP000054805"/>
    </source>
</evidence>
<accession>A0A0V1IP72</accession>
<keyword evidence="2" id="KW-1185">Reference proteome</keyword>
<organism evidence="1 2">
    <name type="scientific">Trichinella pseudospiralis</name>
    <name type="common">Parasitic roundworm</name>
    <dbReference type="NCBI Taxonomy" id="6337"/>
    <lineage>
        <taxon>Eukaryota</taxon>
        <taxon>Metazoa</taxon>
        <taxon>Ecdysozoa</taxon>
        <taxon>Nematoda</taxon>
        <taxon>Enoplea</taxon>
        <taxon>Dorylaimia</taxon>
        <taxon>Trichinellida</taxon>
        <taxon>Trichinellidae</taxon>
        <taxon>Trichinella</taxon>
    </lineage>
</organism>
<gene>
    <name evidence="1" type="ORF">T4B_2911</name>
</gene>
<comment type="caution">
    <text evidence="1">The sequence shown here is derived from an EMBL/GenBank/DDBJ whole genome shotgun (WGS) entry which is preliminary data.</text>
</comment>
<evidence type="ECO:0000313" key="1">
    <source>
        <dbReference type="EMBL" id="KRZ24626.1"/>
    </source>
</evidence>
<sequence>MFISGAHLRQRKSLEQKKGKAFFTCSLHNSFKTPLIYLPLSGWMQLARCVLLLDVLFINEILTKSLCLSMFTRLPQDLLVV</sequence>
<dbReference type="EMBL" id="JYDS01000117">
    <property type="protein sequence ID" value="KRZ24626.1"/>
    <property type="molecule type" value="Genomic_DNA"/>
</dbReference>
<protein>
    <submittedName>
        <fullName evidence="1">Uncharacterized protein</fullName>
    </submittedName>
</protein>
<proteinExistence type="predicted"/>
<dbReference type="Proteomes" id="UP000054805">
    <property type="component" value="Unassembled WGS sequence"/>
</dbReference>